<feature type="domain" description="Saposin B-type" evidence="2">
    <location>
        <begin position="3"/>
        <end position="84"/>
    </location>
</feature>
<dbReference type="InterPro" id="IPR008139">
    <property type="entry name" value="SaposinB_dom"/>
</dbReference>
<gene>
    <name evidence="3" type="ORF">TPC1_12032</name>
</gene>
<evidence type="ECO:0000256" key="1">
    <source>
        <dbReference type="ARBA" id="ARBA00023157"/>
    </source>
</evidence>
<dbReference type="CDD" id="cd15482">
    <property type="entry name" value="Sialidase_non-viral"/>
    <property type="match status" value="1"/>
</dbReference>
<reference evidence="3" key="1">
    <citation type="submission" date="2015-07" db="EMBL/GenBank/DDBJ databases">
        <title>Adaptation to a free-living lifestyle via gene acquisitions in the diplomonad Trepomonas sp. PC1.</title>
        <authorList>
            <person name="Xu F."/>
            <person name="Jerlstrom-Hultqvist J."/>
            <person name="Kolisko M."/>
            <person name="Simpson A.G.B."/>
            <person name="Roger A.J."/>
            <person name="Svard S.G."/>
            <person name="Andersson J.O."/>
        </authorList>
    </citation>
    <scope>NUCLEOTIDE SEQUENCE</scope>
    <source>
        <strain evidence="3">PC1</strain>
    </source>
</reference>
<proteinExistence type="predicted"/>
<dbReference type="SUPFAM" id="SSF110296">
    <property type="entry name" value="Oligoxyloglucan reducing end-specific cellobiohydrolase"/>
    <property type="match status" value="2"/>
</dbReference>
<feature type="non-terminal residue" evidence="3">
    <location>
        <position position="1"/>
    </location>
</feature>
<dbReference type="PROSITE" id="PS50015">
    <property type="entry name" value="SAP_B"/>
    <property type="match status" value="1"/>
</dbReference>
<keyword evidence="1" id="KW-1015">Disulfide bond</keyword>
<name>A0A146KHJ3_9EUKA</name>
<dbReference type="AlphaFoldDB" id="A0A146KHJ3"/>
<evidence type="ECO:0000313" key="3">
    <source>
        <dbReference type="EMBL" id="JAP95085.1"/>
    </source>
</evidence>
<sequence length="421" mass="46970">LNSNANCSLCYIIEMMGQKYLSPDSSQQQIQQFINSSCMLVPTTIKGECQLYVQQYGSWMSNYILITKTSTNMCQAVGACPDNRWQILLTTRPNNTATGPALLTTIYYDINNSNLYVGGGFDLQKVKGVSQLLKSSDKGYTWQVLFNGSSSAQNSNMHGFSKLNDGSFMSIGDETIIRSTDGGKTFFKDPRKFEKLAMSALYVNGTAFIGQTGGTYYRSIDNLQSFEKISYGPSGIYNLRSMAHSQGAIFFGVGVDVGAYNHRYESRIYKSIDNGKTFKVVFTGFGAIRDTYVVFHIKSLGNNTILAASQTTIIRSTDNGETFQPIFDVSKLDKSITVVRFFTQAQNGTVYVSLDASFSSPDPDMPDHNKHGQIWQSVDRGLTWQFHSRLNAKRVFELTFDETDRTFYAATGEHGELMTFK</sequence>
<evidence type="ECO:0000259" key="2">
    <source>
        <dbReference type="PROSITE" id="PS50015"/>
    </source>
</evidence>
<dbReference type="InterPro" id="IPR011001">
    <property type="entry name" value="Saposin-like"/>
</dbReference>
<organism evidence="3">
    <name type="scientific">Trepomonas sp. PC1</name>
    <dbReference type="NCBI Taxonomy" id="1076344"/>
    <lineage>
        <taxon>Eukaryota</taxon>
        <taxon>Metamonada</taxon>
        <taxon>Diplomonadida</taxon>
        <taxon>Hexamitidae</taxon>
        <taxon>Hexamitinae</taxon>
        <taxon>Trepomonas</taxon>
    </lineage>
</organism>
<dbReference type="SUPFAM" id="SSF47862">
    <property type="entry name" value="Saposin"/>
    <property type="match status" value="1"/>
</dbReference>
<dbReference type="InterPro" id="IPR015943">
    <property type="entry name" value="WD40/YVTN_repeat-like_dom_sf"/>
</dbReference>
<dbReference type="Gene3D" id="2.130.10.10">
    <property type="entry name" value="YVTN repeat-like/Quinoprotein amine dehydrogenase"/>
    <property type="match status" value="2"/>
</dbReference>
<accession>A0A146KHJ3</accession>
<dbReference type="EMBL" id="GDID01001521">
    <property type="protein sequence ID" value="JAP95085.1"/>
    <property type="molecule type" value="Transcribed_RNA"/>
</dbReference>
<protein>
    <recommendedName>
        <fullName evidence="2">Saposin B-type domain-containing protein</fullName>
    </recommendedName>
</protein>
<dbReference type="Gene3D" id="1.10.225.10">
    <property type="entry name" value="Saposin-like"/>
    <property type="match status" value="1"/>
</dbReference>